<proteinExistence type="predicted"/>
<evidence type="ECO:0000256" key="1">
    <source>
        <dbReference type="ARBA" id="ARBA00012513"/>
    </source>
</evidence>
<evidence type="ECO:0000259" key="7">
    <source>
        <dbReference type="PROSITE" id="PS50011"/>
    </source>
</evidence>
<evidence type="ECO:0000256" key="4">
    <source>
        <dbReference type="ARBA" id="ARBA00022777"/>
    </source>
</evidence>
<dbReference type="EC" id="2.7.11.1" evidence="1"/>
<dbReference type="GO" id="GO:0004674">
    <property type="term" value="F:protein serine/threonine kinase activity"/>
    <property type="evidence" value="ECO:0007669"/>
    <property type="project" value="UniProtKB-EC"/>
</dbReference>
<protein>
    <recommendedName>
        <fullName evidence="1">non-specific serine/threonine protein kinase</fullName>
        <ecNumber evidence="1">2.7.11.1</ecNumber>
    </recommendedName>
</protein>
<evidence type="ECO:0000256" key="5">
    <source>
        <dbReference type="ARBA" id="ARBA00022840"/>
    </source>
</evidence>
<organism evidence="8 9">
    <name type="scientific">Periconia digitata</name>
    <dbReference type="NCBI Taxonomy" id="1303443"/>
    <lineage>
        <taxon>Eukaryota</taxon>
        <taxon>Fungi</taxon>
        <taxon>Dikarya</taxon>
        <taxon>Ascomycota</taxon>
        <taxon>Pezizomycotina</taxon>
        <taxon>Dothideomycetes</taxon>
        <taxon>Pleosporomycetidae</taxon>
        <taxon>Pleosporales</taxon>
        <taxon>Massarineae</taxon>
        <taxon>Periconiaceae</taxon>
        <taxon>Periconia</taxon>
    </lineage>
</organism>
<dbReference type="OrthoDB" id="310217at2759"/>
<keyword evidence="9" id="KW-1185">Reference proteome</keyword>
<gene>
    <name evidence="8" type="ORF">PDIGIT_LOCUS7322</name>
</gene>
<dbReference type="Proteomes" id="UP001152607">
    <property type="component" value="Unassembled WGS sequence"/>
</dbReference>
<comment type="caution">
    <text evidence="8">The sequence shown here is derived from an EMBL/GenBank/DDBJ whole genome shotgun (WGS) entry which is preliminary data.</text>
</comment>
<feature type="domain" description="Protein kinase" evidence="7">
    <location>
        <begin position="262"/>
        <end position="586"/>
    </location>
</feature>
<accession>A0A9W4XMU1</accession>
<sequence length="651" mass="74264">MVLYTGPDPDQRWFSLERHYDGTEEEDKYEQELPSWKVKEWRLYCIGHKLMHNIDTVDPLEIRIAYEIGNGIIEMTDVATDNPDPRLADANFEVIDTVEVYKEALAGYDGRDGKGAAEKKELTFFIWGATIRYPQWDADKVLQAFDGPQRDELIHIGKDFARRRKEARWSDISRDGEHMDKKAHHGHVPRTMEPTAADTAHFLEQLVSMMNRSGDLDRWEYVCTIAQQGEDLNTRVLYLFQCIDDDNTVLDEMVIKILPGHPEQIYEIGESEFGLHMKLLEILKNTGNTGNQTKCIADSYGWSVRKREKPGQEIWLHTQLHEITFTNTMIQTYGYLEFCPYGDMSYLVNTNLEDKQHPEFFIWLTIRSMAEAVLLLHASRAIAPTEPEDDTYDPGTANEDIPGAAPADEWTPLVNVDIKTSNICLGKELAQYPAFKSIKMIDFGLCYALDDKSLSWRARMQRKAPGTPGWRPPELAGNPVDEAFNKRNPITVATSIASIGLVALNLMEGRDLYFPDMDHWMSGHPTLEAFSDRYENVYSSQLVDLVWECLRRESQDRPRLWELLHRAKKGIERWQKKNGSLVHKALGEVEDREKMIWDNGYWRIGVPGPLKRASDDLDEGGQGGEGGSGSRTSKRSRNSAGATGSRGRKTA</sequence>
<reference evidence="8" key="1">
    <citation type="submission" date="2023-01" db="EMBL/GenBank/DDBJ databases">
        <authorList>
            <person name="Van Ghelder C."/>
            <person name="Rancurel C."/>
        </authorList>
    </citation>
    <scope>NUCLEOTIDE SEQUENCE</scope>
    <source>
        <strain evidence="8">CNCM I-4278</strain>
    </source>
</reference>
<dbReference type="InterPro" id="IPR011009">
    <property type="entry name" value="Kinase-like_dom_sf"/>
</dbReference>
<evidence type="ECO:0000256" key="3">
    <source>
        <dbReference type="ARBA" id="ARBA00022741"/>
    </source>
</evidence>
<evidence type="ECO:0000256" key="2">
    <source>
        <dbReference type="ARBA" id="ARBA00022679"/>
    </source>
</evidence>
<evidence type="ECO:0000313" key="9">
    <source>
        <dbReference type="Proteomes" id="UP001152607"/>
    </source>
</evidence>
<feature type="compositionally biased region" description="Gly residues" evidence="6">
    <location>
        <begin position="620"/>
        <end position="629"/>
    </location>
</feature>
<dbReference type="AlphaFoldDB" id="A0A9W4XMU1"/>
<feature type="region of interest" description="Disordered" evidence="6">
    <location>
        <begin position="612"/>
        <end position="651"/>
    </location>
</feature>
<evidence type="ECO:0000256" key="6">
    <source>
        <dbReference type="SAM" id="MobiDB-lite"/>
    </source>
</evidence>
<dbReference type="SMART" id="SM00220">
    <property type="entry name" value="S_TKc"/>
    <property type="match status" value="1"/>
</dbReference>
<name>A0A9W4XMU1_9PLEO</name>
<dbReference type="PANTHER" id="PTHR43671">
    <property type="entry name" value="SERINE/THREONINE-PROTEIN KINASE NEK"/>
    <property type="match status" value="1"/>
</dbReference>
<evidence type="ECO:0000313" key="8">
    <source>
        <dbReference type="EMBL" id="CAI6334265.1"/>
    </source>
</evidence>
<dbReference type="Gene3D" id="1.10.510.10">
    <property type="entry name" value="Transferase(Phosphotransferase) domain 1"/>
    <property type="match status" value="1"/>
</dbReference>
<dbReference type="InterPro" id="IPR050660">
    <property type="entry name" value="NEK_Ser/Thr_kinase"/>
</dbReference>
<keyword evidence="3" id="KW-0547">Nucleotide-binding</keyword>
<dbReference type="PROSITE" id="PS50011">
    <property type="entry name" value="PROTEIN_KINASE_DOM"/>
    <property type="match status" value="1"/>
</dbReference>
<dbReference type="SUPFAM" id="SSF56112">
    <property type="entry name" value="Protein kinase-like (PK-like)"/>
    <property type="match status" value="1"/>
</dbReference>
<dbReference type="GO" id="GO:0005524">
    <property type="term" value="F:ATP binding"/>
    <property type="evidence" value="ECO:0007669"/>
    <property type="project" value="UniProtKB-KW"/>
</dbReference>
<keyword evidence="5" id="KW-0067">ATP-binding</keyword>
<dbReference type="InterPro" id="IPR000719">
    <property type="entry name" value="Prot_kinase_dom"/>
</dbReference>
<dbReference type="EMBL" id="CAOQHR010000004">
    <property type="protein sequence ID" value="CAI6334265.1"/>
    <property type="molecule type" value="Genomic_DNA"/>
</dbReference>
<dbReference type="Pfam" id="PF00069">
    <property type="entry name" value="Pkinase"/>
    <property type="match status" value="1"/>
</dbReference>
<keyword evidence="2" id="KW-0808">Transferase</keyword>
<keyword evidence="4" id="KW-0418">Kinase</keyword>
<dbReference type="PANTHER" id="PTHR43671:SF13">
    <property type="entry name" value="SERINE_THREONINE-PROTEIN KINASE NEK2"/>
    <property type="match status" value="1"/>
</dbReference>